<feature type="repeat" description="TPR" evidence="3">
    <location>
        <begin position="570"/>
        <end position="603"/>
    </location>
</feature>
<dbReference type="PANTHER" id="PTHR44858:SF1">
    <property type="entry name" value="UDP-N-ACETYLGLUCOSAMINE--PEPTIDE N-ACETYLGLUCOSAMINYLTRANSFERASE SPINDLY-RELATED"/>
    <property type="match status" value="1"/>
</dbReference>
<dbReference type="Pfam" id="PF13181">
    <property type="entry name" value="TPR_8"/>
    <property type="match status" value="1"/>
</dbReference>
<dbReference type="InterPro" id="IPR050498">
    <property type="entry name" value="Ycf3"/>
</dbReference>
<feature type="repeat" description="TPR" evidence="3">
    <location>
        <begin position="660"/>
        <end position="693"/>
    </location>
</feature>
<dbReference type="SUPFAM" id="SSF48452">
    <property type="entry name" value="TPR-like"/>
    <property type="match status" value="3"/>
</dbReference>
<proteinExistence type="predicted"/>
<evidence type="ECO:0000313" key="5">
    <source>
        <dbReference type="Proteomes" id="UP000642809"/>
    </source>
</evidence>
<dbReference type="SMART" id="SM00028">
    <property type="entry name" value="TPR"/>
    <property type="match status" value="12"/>
</dbReference>
<dbReference type="AlphaFoldDB" id="A0A8J3CX37"/>
<protein>
    <recommendedName>
        <fullName evidence="6">Tetratricopeptide repeat-containing protein</fullName>
    </recommendedName>
</protein>
<dbReference type="InterPro" id="IPR011990">
    <property type="entry name" value="TPR-like_helical_dom_sf"/>
</dbReference>
<evidence type="ECO:0000256" key="3">
    <source>
        <dbReference type="PROSITE-ProRule" id="PRU00339"/>
    </source>
</evidence>
<gene>
    <name evidence="4" type="ORF">GCM10008106_07930</name>
</gene>
<dbReference type="Proteomes" id="UP000642809">
    <property type="component" value="Unassembled WGS sequence"/>
</dbReference>
<keyword evidence="2 3" id="KW-0802">TPR repeat</keyword>
<organism evidence="4 5">
    <name type="scientific">Mongoliitalea lutea</name>
    <dbReference type="NCBI Taxonomy" id="849756"/>
    <lineage>
        <taxon>Bacteria</taxon>
        <taxon>Pseudomonadati</taxon>
        <taxon>Bacteroidota</taxon>
        <taxon>Cytophagia</taxon>
        <taxon>Cytophagales</taxon>
        <taxon>Cyclobacteriaceae</taxon>
        <taxon>Mongoliitalea</taxon>
    </lineage>
</organism>
<keyword evidence="1" id="KW-0677">Repeat</keyword>
<dbReference type="PROSITE" id="PS50005">
    <property type="entry name" value="TPR"/>
    <property type="match status" value="2"/>
</dbReference>
<evidence type="ECO:0000256" key="2">
    <source>
        <dbReference type="ARBA" id="ARBA00022803"/>
    </source>
</evidence>
<name>A0A8J3CX37_9BACT</name>
<keyword evidence="5" id="KW-1185">Reference proteome</keyword>
<reference evidence="4" key="1">
    <citation type="journal article" date="2014" name="Int. J. Syst. Evol. Microbiol.">
        <title>Complete genome sequence of Corynebacterium casei LMG S-19264T (=DSM 44701T), isolated from a smear-ripened cheese.</title>
        <authorList>
            <consortium name="US DOE Joint Genome Institute (JGI-PGF)"/>
            <person name="Walter F."/>
            <person name="Albersmeier A."/>
            <person name="Kalinowski J."/>
            <person name="Ruckert C."/>
        </authorList>
    </citation>
    <scope>NUCLEOTIDE SEQUENCE</scope>
    <source>
        <strain evidence="4">KCTC 23224</strain>
    </source>
</reference>
<dbReference type="Gene3D" id="1.25.40.10">
    <property type="entry name" value="Tetratricopeptide repeat domain"/>
    <property type="match status" value="3"/>
</dbReference>
<comment type="caution">
    <text evidence="4">The sequence shown here is derived from an EMBL/GenBank/DDBJ whole genome shotgun (WGS) entry which is preliminary data.</text>
</comment>
<evidence type="ECO:0008006" key="6">
    <source>
        <dbReference type="Google" id="ProtNLM"/>
    </source>
</evidence>
<dbReference type="RefSeq" id="WP_189579152.1">
    <property type="nucleotide sequence ID" value="NZ_BMYF01000003.1"/>
</dbReference>
<dbReference type="PANTHER" id="PTHR44858">
    <property type="entry name" value="TETRATRICOPEPTIDE REPEAT PROTEIN 6"/>
    <property type="match status" value="1"/>
</dbReference>
<evidence type="ECO:0000313" key="4">
    <source>
        <dbReference type="EMBL" id="GHB29409.1"/>
    </source>
</evidence>
<accession>A0A8J3CX37</accession>
<dbReference type="InterPro" id="IPR019734">
    <property type="entry name" value="TPR_rpt"/>
</dbReference>
<reference evidence="4" key="2">
    <citation type="submission" date="2020-09" db="EMBL/GenBank/DDBJ databases">
        <authorList>
            <person name="Sun Q."/>
            <person name="Kim S."/>
        </authorList>
    </citation>
    <scope>NUCLEOTIDE SEQUENCE</scope>
    <source>
        <strain evidence="4">KCTC 23224</strain>
    </source>
</reference>
<dbReference type="EMBL" id="BMYF01000003">
    <property type="protein sequence ID" value="GHB29409.1"/>
    <property type="molecule type" value="Genomic_DNA"/>
</dbReference>
<evidence type="ECO:0000256" key="1">
    <source>
        <dbReference type="ARBA" id="ARBA00022737"/>
    </source>
</evidence>
<dbReference type="Pfam" id="PF13174">
    <property type="entry name" value="TPR_6"/>
    <property type="match status" value="1"/>
</dbReference>
<dbReference type="Pfam" id="PF14559">
    <property type="entry name" value="TPR_19"/>
    <property type="match status" value="1"/>
</dbReference>
<sequence length="924" mass="107223">MEERDVKEIRSKARLIVKEYEGLLNLISNNQMYDTEIEEIIKNSLDPNNGNKIFKNEKVIIEDDLNPDLIARRRNTEIGSYLSNFNLQYVKTSDFSVSFDNIELSDVYFKDHYFLIATVDRIFKSTYGKEGKTYEPLKRAIEMEVFRASNGKWAATITSIIAVQPNLFTQLASSKVEILPSYNPILSLSNDLESTGSDSGMPLVAVGYDEEYYSILRNAEKAFNEERYDDAIQLFEQARAIKSYDSYNTLMLGRSKRLFDVQNLNTKSDLMNLYFRQAMAANAKGEIEIAIGRNKKILMLEDNKAAQKSLDFLEARLRAKEDVDFLLTLPADKKLVKEISKKTRGKNKNIEYELGVALVMRKMYEQSRNSKELKPILEPLDILLKKEPEFVRARVQRAEIFTLLSDYKNAIKDFNYLIDKNNNEYLFYVERGRRHLLNGNVQAAITDFGQANTINSNAPDGHFELGKIYLETAVNFEEAEFHFRQCIKAQYANPIYHYYYALAVKNTDALRGLEHLKIARELDNESALEKQIEREISFAMQIAETFMYRDSLDFATEIVEKALEVNNNSISALLQKSIMLKNDGNFQEAIPILERLLATNPNNSKIQYELAQNYSLNGKFEQSFQLFSKLIKSLEDSKKRYMNSANWTSTVSNAYDLELEKSYRGLADLFFKYNQFNEAIDYYMKSKNIARRDEYPVLMIAKSYLALGQQKEAANYVAEGLRINPINTELFYIRGLINYSQEYFSNSISSFTQALTNEKLKDNCNYYLGMAYYRDGNFSEALKHLRQVRLNSEFSENSLEYGFLASLSVNSPEDIRYFLTSLERIDLGRGQKNKFESLSITKKLFENSLDESEAILFLRNEPNNARVLYALAVLNFKKNSKDNAYNYLERALRTKQLYKADLYLFPQFENFEDRRVNKIIKDYL</sequence>